<reference evidence="1 2" key="1">
    <citation type="submission" date="2018-12" db="EMBL/GenBank/DDBJ databases">
        <authorList>
            <consortium name="Pathogen Informatics"/>
        </authorList>
    </citation>
    <scope>NUCLEOTIDE SEQUENCE [LARGE SCALE GENOMIC DNA]</scope>
    <source>
        <strain evidence="1 2">NCTC13193</strain>
    </source>
</reference>
<dbReference type="Proteomes" id="UP000270487">
    <property type="component" value="Chromosome"/>
</dbReference>
<dbReference type="AlphaFoldDB" id="A0A448TB53"/>
<gene>
    <name evidence="1" type="ORF">NCTC13193_05634</name>
</gene>
<organism evidence="1 2">
    <name type="scientific">Serratia fonticola</name>
    <dbReference type="NCBI Taxonomy" id="47917"/>
    <lineage>
        <taxon>Bacteria</taxon>
        <taxon>Pseudomonadati</taxon>
        <taxon>Pseudomonadota</taxon>
        <taxon>Gammaproteobacteria</taxon>
        <taxon>Enterobacterales</taxon>
        <taxon>Yersiniaceae</taxon>
        <taxon>Serratia</taxon>
    </lineage>
</organism>
<name>A0A448TB53_SERFO</name>
<sequence>MSSMDNDKQDNEMKNSVIALVLVMMAAPAVQAEETAVVKDSVKSVVSGVIASGKDALSGLKDGVDDGRQSGSSIDGAIIVTDKDNLVKNVTASVSAIEKVAAQEYKVTLSLRNKTDKIVRLSNLNESKSLMLLDKEGFVSPLKTALVPGDANITIPENAAVRVRYVFADVEDTPAMLRLYGLDIPVPAVVNQ</sequence>
<dbReference type="EMBL" id="LR134492">
    <property type="protein sequence ID" value="VEI77065.1"/>
    <property type="molecule type" value="Genomic_DNA"/>
</dbReference>
<protein>
    <submittedName>
        <fullName evidence="1">Uncharacterized protein</fullName>
    </submittedName>
</protein>
<evidence type="ECO:0000313" key="2">
    <source>
        <dbReference type="Proteomes" id="UP000270487"/>
    </source>
</evidence>
<accession>A0A448TB53</accession>
<proteinExistence type="predicted"/>
<evidence type="ECO:0000313" key="1">
    <source>
        <dbReference type="EMBL" id="VEI77065.1"/>
    </source>
</evidence>